<protein>
    <recommendedName>
        <fullName evidence="7">Replication protein A C-terminal domain-containing protein</fullName>
    </recommendedName>
</protein>
<evidence type="ECO:0000256" key="5">
    <source>
        <dbReference type="ARBA" id="ARBA00023242"/>
    </source>
</evidence>
<organism evidence="8 9">
    <name type="scientific">Bathycoccus prasinos</name>
    <dbReference type="NCBI Taxonomy" id="41875"/>
    <lineage>
        <taxon>Eukaryota</taxon>
        <taxon>Viridiplantae</taxon>
        <taxon>Chlorophyta</taxon>
        <taxon>Mamiellophyceae</taxon>
        <taxon>Mamiellales</taxon>
        <taxon>Bathycoccaceae</taxon>
        <taxon>Bathycoccus</taxon>
    </lineage>
</organism>
<dbReference type="InterPro" id="IPR036390">
    <property type="entry name" value="WH_DNA-bd_sf"/>
</dbReference>
<dbReference type="STRING" id="41875.K8ER75"/>
<dbReference type="InterPro" id="IPR012340">
    <property type="entry name" value="NA-bd_OB-fold"/>
</dbReference>
<feature type="compositionally biased region" description="Polar residues" evidence="6">
    <location>
        <begin position="1"/>
        <end position="13"/>
    </location>
</feature>
<feature type="compositionally biased region" description="Gly residues" evidence="6">
    <location>
        <begin position="14"/>
        <end position="26"/>
    </location>
</feature>
<dbReference type="GO" id="GO:0000781">
    <property type="term" value="C:chromosome, telomeric region"/>
    <property type="evidence" value="ECO:0007669"/>
    <property type="project" value="TreeGrafter"/>
</dbReference>
<evidence type="ECO:0000313" key="9">
    <source>
        <dbReference type="Proteomes" id="UP000198341"/>
    </source>
</evidence>
<dbReference type="InterPro" id="IPR014646">
    <property type="entry name" value="Rfa2/RPA32"/>
</dbReference>
<dbReference type="PANTHER" id="PTHR13989">
    <property type="entry name" value="REPLICATION PROTEIN A-RELATED"/>
    <property type="match status" value="1"/>
</dbReference>
<keyword evidence="9" id="KW-1185">Reference proteome</keyword>
<evidence type="ECO:0000313" key="8">
    <source>
        <dbReference type="EMBL" id="CCO20419.1"/>
    </source>
</evidence>
<evidence type="ECO:0000256" key="4">
    <source>
        <dbReference type="ARBA" id="ARBA00023125"/>
    </source>
</evidence>
<feature type="domain" description="Replication protein A C-terminal" evidence="7">
    <location>
        <begin position="170"/>
        <end position="264"/>
    </location>
</feature>
<evidence type="ECO:0000256" key="2">
    <source>
        <dbReference type="ARBA" id="ARBA00007815"/>
    </source>
</evidence>
<dbReference type="PANTHER" id="PTHR13989:SF16">
    <property type="entry name" value="REPLICATION PROTEIN A2"/>
    <property type="match status" value="1"/>
</dbReference>
<evidence type="ECO:0000256" key="6">
    <source>
        <dbReference type="SAM" id="MobiDB-lite"/>
    </source>
</evidence>
<dbReference type="GO" id="GO:0000724">
    <property type="term" value="P:double-strand break repair via homologous recombination"/>
    <property type="evidence" value="ECO:0007669"/>
    <property type="project" value="TreeGrafter"/>
</dbReference>
<feature type="region of interest" description="Disordered" evidence="6">
    <location>
        <begin position="1"/>
        <end position="41"/>
    </location>
</feature>
<dbReference type="eggNOG" id="KOG3108">
    <property type="taxonomic scope" value="Eukaryota"/>
</dbReference>
<sequence>MSFNFGNDGATQFQGGGYGTNTGASGGDPSSYQKRQQEDSITPVTIKQISEATASSAEADEFALLTGKPIGLVTIVGKIVSKEETGAHKLLSVDDGTGACCCKEYPGEETAEGANEVTFETNEYVRVTGKLKSWNDARYIQVMNCRKITDFNEVAFHFLDAMYASSRFSNEKGSSVAAQATTATGAAPAAYAMPTSGNNPDAGGSLQEQLLAIYNNPSGPAAGDSGIEISEMCKLLGGKYTMDAVREAVEMLSNEGHVYSTITDDHHRSTSI</sequence>
<dbReference type="GO" id="GO:0035861">
    <property type="term" value="C:site of double-strand break"/>
    <property type="evidence" value="ECO:0007669"/>
    <property type="project" value="TreeGrafter"/>
</dbReference>
<dbReference type="AlphaFoldDB" id="K8ER75"/>
<keyword evidence="3" id="KW-0235">DNA replication</keyword>
<dbReference type="GO" id="GO:0005662">
    <property type="term" value="C:DNA replication factor A complex"/>
    <property type="evidence" value="ECO:0007669"/>
    <property type="project" value="TreeGrafter"/>
</dbReference>
<dbReference type="Proteomes" id="UP000198341">
    <property type="component" value="Chromosome 17"/>
</dbReference>
<comment type="similarity">
    <text evidence="2">Belongs to the replication factor A protein 2 family.</text>
</comment>
<reference evidence="8 9" key="1">
    <citation type="submission" date="2011-10" db="EMBL/GenBank/DDBJ databases">
        <authorList>
            <person name="Genoscope - CEA"/>
        </authorList>
    </citation>
    <scope>NUCLEOTIDE SEQUENCE [LARGE SCALE GENOMIC DNA]</scope>
    <source>
        <strain evidence="8 9">RCC 1105</strain>
    </source>
</reference>
<gene>
    <name evidence="8" type="ordered locus">Bathy17g00820</name>
</gene>
<dbReference type="GO" id="GO:0006260">
    <property type="term" value="P:DNA replication"/>
    <property type="evidence" value="ECO:0007669"/>
    <property type="project" value="UniProtKB-KW"/>
</dbReference>
<accession>K8ER75</accession>
<feature type="compositionally biased region" description="Polar residues" evidence="6">
    <location>
        <begin position="28"/>
        <end position="41"/>
    </location>
</feature>
<evidence type="ECO:0000256" key="1">
    <source>
        <dbReference type="ARBA" id="ARBA00004123"/>
    </source>
</evidence>
<dbReference type="Gene3D" id="2.40.50.140">
    <property type="entry name" value="Nucleic acid-binding proteins"/>
    <property type="match status" value="1"/>
</dbReference>
<dbReference type="SUPFAM" id="SSF50249">
    <property type="entry name" value="Nucleic acid-binding proteins"/>
    <property type="match status" value="1"/>
</dbReference>
<dbReference type="EMBL" id="FO082262">
    <property type="protein sequence ID" value="CCO20419.1"/>
    <property type="molecule type" value="Genomic_DNA"/>
</dbReference>
<proteinExistence type="inferred from homology"/>
<dbReference type="GO" id="GO:0006289">
    <property type="term" value="P:nucleotide-excision repair"/>
    <property type="evidence" value="ECO:0007669"/>
    <property type="project" value="TreeGrafter"/>
</dbReference>
<dbReference type="Gene3D" id="1.10.10.10">
    <property type="entry name" value="Winged helix-like DNA-binding domain superfamily/Winged helix DNA-binding domain"/>
    <property type="match status" value="1"/>
</dbReference>
<dbReference type="KEGG" id="bpg:Bathy17g00820"/>
<dbReference type="InterPro" id="IPR014892">
    <property type="entry name" value="RPA_C"/>
</dbReference>
<dbReference type="GO" id="GO:0003697">
    <property type="term" value="F:single-stranded DNA binding"/>
    <property type="evidence" value="ECO:0007669"/>
    <property type="project" value="TreeGrafter"/>
</dbReference>
<evidence type="ECO:0000259" key="7">
    <source>
        <dbReference type="Pfam" id="PF08784"/>
    </source>
</evidence>
<dbReference type="PIRSF" id="PIRSF036949">
    <property type="entry name" value="RPA32"/>
    <property type="match status" value="1"/>
</dbReference>
<dbReference type="RefSeq" id="XP_007508315.1">
    <property type="nucleotide sequence ID" value="XM_007508253.1"/>
</dbReference>
<evidence type="ECO:0000256" key="3">
    <source>
        <dbReference type="ARBA" id="ARBA00022705"/>
    </source>
</evidence>
<comment type="subcellular location">
    <subcellularLocation>
        <location evidence="1">Nucleus</location>
    </subcellularLocation>
</comment>
<dbReference type="InterPro" id="IPR040260">
    <property type="entry name" value="RFA2-like"/>
</dbReference>
<dbReference type="Pfam" id="PF08784">
    <property type="entry name" value="RPA_C"/>
    <property type="match status" value="1"/>
</dbReference>
<dbReference type="CDD" id="cd04478">
    <property type="entry name" value="RPA2_DBD_D"/>
    <property type="match status" value="1"/>
</dbReference>
<keyword evidence="4" id="KW-0238">DNA-binding</keyword>
<dbReference type="InterPro" id="IPR036388">
    <property type="entry name" value="WH-like_DNA-bd_sf"/>
</dbReference>
<dbReference type="GeneID" id="19011021"/>
<dbReference type="OrthoDB" id="25571at2759"/>
<keyword evidence="5" id="KW-0539">Nucleus</keyword>
<dbReference type="SUPFAM" id="SSF46785">
    <property type="entry name" value="Winged helix' DNA-binding domain"/>
    <property type="match status" value="1"/>
</dbReference>
<name>K8ER75_9CHLO</name>